<reference evidence="1 2" key="1">
    <citation type="journal article" date="2019" name="Plant Biotechnol. J.">
        <title>The red bayberry genome and genetic basis of sex determination.</title>
        <authorList>
            <person name="Jia H.M."/>
            <person name="Jia H.J."/>
            <person name="Cai Q.L."/>
            <person name="Wang Y."/>
            <person name="Zhao H.B."/>
            <person name="Yang W.F."/>
            <person name="Wang G.Y."/>
            <person name="Li Y.H."/>
            <person name="Zhan D.L."/>
            <person name="Shen Y.T."/>
            <person name="Niu Q.F."/>
            <person name="Chang L."/>
            <person name="Qiu J."/>
            <person name="Zhao L."/>
            <person name="Xie H.B."/>
            <person name="Fu W.Y."/>
            <person name="Jin J."/>
            <person name="Li X.W."/>
            <person name="Jiao Y."/>
            <person name="Zhou C.C."/>
            <person name="Tu T."/>
            <person name="Chai C.Y."/>
            <person name="Gao J.L."/>
            <person name="Fan L.J."/>
            <person name="van de Weg E."/>
            <person name="Wang J.Y."/>
            <person name="Gao Z.S."/>
        </authorList>
    </citation>
    <scope>NUCLEOTIDE SEQUENCE [LARGE SCALE GENOMIC DNA]</scope>
    <source>
        <tissue evidence="1">Leaves</tissue>
    </source>
</reference>
<dbReference type="EMBL" id="RXIC02000024">
    <property type="protein sequence ID" value="KAB1209771.1"/>
    <property type="molecule type" value="Genomic_DNA"/>
</dbReference>
<comment type="caution">
    <text evidence="1">The sequence shown here is derived from an EMBL/GenBank/DDBJ whole genome shotgun (WGS) entry which is preliminary data.</text>
</comment>
<name>A0A6A1VAR6_9ROSI</name>
<evidence type="ECO:0000313" key="2">
    <source>
        <dbReference type="Proteomes" id="UP000516437"/>
    </source>
</evidence>
<dbReference type="OrthoDB" id="1748416at2759"/>
<dbReference type="Proteomes" id="UP000516437">
    <property type="component" value="Chromosome 6"/>
</dbReference>
<sequence>MSRRAASFSSASDGNHGGVALVDSLVHYDSRLFFCELKARMRTSTTKGNPGRRFFGCSRYSSSLVSICFWL</sequence>
<proteinExistence type="predicted"/>
<protein>
    <submittedName>
        <fullName evidence="1">Uncharacterized protein</fullName>
    </submittedName>
</protein>
<organism evidence="1 2">
    <name type="scientific">Morella rubra</name>
    <name type="common">Chinese bayberry</name>
    <dbReference type="NCBI Taxonomy" id="262757"/>
    <lineage>
        <taxon>Eukaryota</taxon>
        <taxon>Viridiplantae</taxon>
        <taxon>Streptophyta</taxon>
        <taxon>Embryophyta</taxon>
        <taxon>Tracheophyta</taxon>
        <taxon>Spermatophyta</taxon>
        <taxon>Magnoliopsida</taxon>
        <taxon>eudicotyledons</taxon>
        <taxon>Gunneridae</taxon>
        <taxon>Pentapetalae</taxon>
        <taxon>rosids</taxon>
        <taxon>fabids</taxon>
        <taxon>Fagales</taxon>
        <taxon>Myricaceae</taxon>
        <taxon>Morella</taxon>
    </lineage>
</organism>
<accession>A0A6A1VAR6</accession>
<evidence type="ECO:0000313" key="1">
    <source>
        <dbReference type="EMBL" id="KAB1209771.1"/>
    </source>
</evidence>
<gene>
    <name evidence="1" type="ORF">CJ030_MR6G005336</name>
</gene>
<dbReference type="AlphaFoldDB" id="A0A6A1VAR6"/>
<keyword evidence="2" id="KW-1185">Reference proteome</keyword>